<feature type="coiled-coil region" evidence="1">
    <location>
        <begin position="687"/>
        <end position="717"/>
    </location>
</feature>
<sequence>MKKKGLLKKGSSVALVATLIGSQLMTAVPFNVLAVETNSVQTQAVPYYSATVSTWMELKSALTNAIVTDIYLDADITVGEATTVTSTTKNIHGNDHTLNANLKHIRLTTANTVASMEDLKITNTDTSGLFWGDVENLKVTYKNIDHNGQQLMFLPKGELIIEGTVSSNSTAQEVFEGKQLTIKDNANVNFVSSATGRSVSPITFLVDNGGLYVGKKANLKVRSNAATIYGGTNSTIINYGNMDLKSEKFQAIHLASKSNMYFQEGSVLKAVAGDTVEESVQTNDGSIYVEKGATFEVEGNGTQGAVIMGGTFELAEGSNFSITNFNRNGSALGTYTTPANVIMKSDKGISTWDRGTVTNPMPTATYPGLLNAEFRLSGYLNSVKQTELKSNNTLFDNTYNTGKTGKIVGGSFASSSIIDQTTINKLDTDSTLVTGTAEPKADVVIKVGSTILGQGKAGDDGKYNIAIQKQAVGTNVTATATWNAQTSSATTVVQKGTADQDAARTAIDALFTDATKTGIKSTIDQAAIDAAQTLVNKVQDPTAKADLQKDLDKAQSLLNAKNEKAKQDAANTAVKELFTNNNPAGNAIKDTTNQKAIDDAQKTIDVLAPGSVKTALQADLDKAQSLLDARNQQAAEDQAQKAVANYAVNQLFVNNTPASDAIKASTDQDAIDNAQAEINKIKNPALKVDLQKDLDRAQELLDQRNAAADQVEKAKQDAARKAVNELFNNNAPTSNAIKPATIQATIDTAQKLIDAVTDPTIKAALQKDLDKAQGLLDARNAAAAAEKAKQDAAKKAVDELFNNNTPSSNAIKSTTTQATINAAQKLIDAVTDPTIKAGLQKDLDKAQSLLDAQDAAAAEKAKQDAAKKAVDELFVNDTPSSNVIKSTTDQAAVDAAQALVNKVTDPTKKAELQKDLDKAKAQLSSNGTLKPDDFVLGTTSITGSYSGDVDRITLSKDGVESGNATKINGTFKFYVGPGITKNQSLYMVAYDKNGREIAREKVNFAVVTAGQITPKAMTIPGDSNISGTYTGDVSRIEVTITNEAGVSTVYKGGTVANGTFKFYSFDKTKSPKDKIVVRAYDSVGKLLDTKTVTITNNVVTTAGQVTPATMTIPGDSSLTGTVSGDVAAMKVTVNGTIYAGGSIASDGTFKFYTLDKIKKADDNVTIAVYDKLGKQLDSKKVMIQAPTK</sequence>
<dbReference type="Proteomes" id="UP000019253">
    <property type="component" value="Unassembled WGS sequence"/>
</dbReference>
<dbReference type="AlphaFoldDB" id="W7BJS1"/>
<dbReference type="InterPro" id="IPR046746">
    <property type="entry name" value="Big_15"/>
</dbReference>
<dbReference type="RefSeq" id="WP_036067918.1">
    <property type="nucleotide sequence ID" value="NZ_AODD01000030.1"/>
</dbReference>
<dbReference type="Pfam" id="PF18449">
    <property type="entry name" value="Endotoxin_C2"/>
    <property type="match status" value="6"/>
</dbReference>
<keyword evidence="1" id="KW-0175">Coiled coil</keyword>
<keyword evidence="2" id="KW-0732">Signal</keyword>
<feature type="signal peptide" evidence="2">
    <location>
        <begin position="1"/>
        <end position="34"/>
    </location>
</feature>
<name>W7BJS1_9LIST</name>
<feature type="chain" id="PRO_5004891773" evidence="2">
    <location>
        <begin position="35"/>
        <end position="1188"/>
    </location>
</feature>
<dbReference type="STRING" id="1265819.PGRAN_14782"/>
<evidence type="ECO:0000313" key="6">
    <source>
        <dbReference type="Proteomes" id="UP000019253"/>
    </source>
</evidence>
<feature type="domain" description="Bacterial Ig" evidence="4">
    <location>
        <begin position="1010"/>
        <end position="1096"/>
    </location>
</feature>
<feature type="domain" description="Pesticidal crystal protein Cry1Aa" evidence="3">
    <location>
        <begin position="862"/>
        <end position="923"/>
    </location>
</feature>
<dbReference type="InterPro" id="IPR054544">
    <property type="entry name" value="Pest_crys_Cry1Aa_dom-IV"/>
</dbReference>
<feature type="domain" description="Pesticidal crystal protein Cry1Aa" evidence="3">
    <location>
        <begin position="641"/>
        <end position="703"/>
    </location>
</feature>
<dbReference type="EMBL" id="AODD01000030">
    <property type="protein sequence ID" value="EUJ20043.1"/>
    <property type="molecule type" value="Genomic_DNA"/>
</dbReference>
<evidence type="ECO:0000259" key="3">
    <source>
        <dbReference type="Pfam" id="PF18449"/>
    </source>
</evidence>
<evidence type="ECO:0000256" key="1">
    <source>
        <dbReference type="SAM" id="Coils"/>
    </source>
</evidence>
<proteinExistence type="predicted"/>
<evidence type="ECO:0000259" key="4">
    <source>
        <dbReference type="Pfam" id="PF20622"/>
    </source>
</evidence>
<dbReference type="PATRIC" id="fig|1265819.5.peg.2952"/>
<dbReference type="InterPro" id="IPR046776">
    <property type="entry name" value="Pectate_lyase_5"/>
</dbReference>
<evidence type="ECO:0000256" key="2">
    <source>
        <dbReference type="SAM" id="SignalP"/>
    </source>
</evidence>
<reference evidence="5 6" key="1">
    <citation type="journal article" date="2014" name="Int. J. Syst. Evol. Microbiol.">
        <title>Listeria floridensis sp. nov., Listeria aquatica sp. nov., Listeria cornellensis sp. nov., Listeria riparia sp. nov. and Listeria grandensis sp. nov., from agricultural and natural environments.</title>
        <authorList>
            <person name="den Bakker H.C."/>
            <person name="Warchocki S."/>
            <person name="Wright E.M."/>
            <person name="Allred A.F."/>
            <person name="Ahlstrom C."/>
            <person name="Manuel C.S."/>
            <person name="Stasiewicz M.J."/>
            <person name="Burrell A."/>
            <person name="Roof S."/>
            <person name="Strawn L."/>
            <person name="Fortes E.D."/>
            <person name="Nightingale K.K."/>
            <person name="Kephart D."/>
            <person name="Wiedmann M."/>
        </authorList>
    </citation>
    <scope>NUCLEOTIDE SEQUENCE [LARGE SCALE GENOMIC DNA]</scope>
    <source>
        <strain evidence="6">FSL F6-971</strain>
    </source>
</reference>
<feature type="domain" description="Pesticidal crystal protein Cry1Aa" evidence="3">
    <location>
        <begin position="499"/>
        <end position="560"/>
    </location>
</feature>
<feature type="domain" description="Pesticidal crystal protein Cry1Aa" evidence="3">
    <location>
        <begin position="715"/>
        <end position="778"/>
    </location>
</feature>
<keyword evidence="6" id="KW-1185">Reference proteome</keyword>
<evidence type="ECO:0000313" key="5">
    <source>
        <dbReference type="EMBL" id="EUJ20043.1"/>
    </source>
</evidence>
<comment type="caution">
    <text evidence="5">The sequence shown here is derived from an EMBL/GenBank/DDBJ whole genome shotgun (WGS) entry which is preliminary data.</text>
</comment>
<dbReference type="OrthoDB" id="2366229at2"/>
<organism evidence="5 6">
    <name type="scientific">Listeria grandensis FSL F6-0971</name>
    <dbReference type="NCBI Taxonomy" id="1265819"/>
    <lineage>
        <taxon>Bacteria</taxon>
        <taxon>Bacillati</taxon>
        <taxon>Bacillota</taxon>
        <taxon>Bacilli</taxon>
        <taxon>Bacillales</taxon>
        <taxon>Listeriaceae</taxon>
        <taxon>Listeria</taxon>
    </lineage>
</organism>
<gene>
    <name evidence="5" type="ORF">PGRAN_14782</name>
</gene>
<dbReference type="Pfam" id="PF20585">
    <property type="entry name" value="Pectate_lyase_5"/>
    <property type="match status" value="1"/>
</dbReference>
<dbReference type="Pfam" id="PF20622">
    <property type="entry name" value="Big_15"/>
    <property type="match status" value="3"/>
</dbReference>
<accession>W7BJS1</accession>
<feature type="domain" description="Pesticidal crystal protein Cry1Aa" evidence="3">
    <location>
        <begin position="789"/>
        <end position="852"/>
    </location>
</feature>
<protein>
    <submittedName>
        <fullName evidence="5">Uncharacterized protein</fullName>
    </submittedName>
</protein>
<feature type="domain" description="Bacterial Ig" evidence="4">
    <location>
        <begin position="1103"/>
        <end position="1184"/>
    </location>
</feature>
<feature type="domain" description="Bacterial Ig" evidence="4">
    <location>
        <begin position="927"/>
        <end position="1003"/>
    </location>
</feature>
<feature type="domain" description="Pesticidal crystal protein Cry1Aa" evidence="3">
    <location>
        <begin position="566"/>
        <end position="629"/>
    </location>
</feature>